<organism evidence="2 3">
    <name type="scientific">Plakobranchus ocellatus</name>
    <dbReference type="NCBI Taxonomy" id="259542"/>
    <lineage>
        <taxon>Eukaryota</taxon>
        <taxon>Metazoa</taxon>
        <taxon>Spiralia</taxon>
        <taxon>Lophotrochozoa</taxon>
        <taxon>Mollusca</taxon>
        <taxon>Gastropoda</taxon>
        <taxon>Heterobranchia</taxon>
        <taxon>Euthyneura</taxon>
        <taxon>Panpulmonata</taxon>
        <taxon>Sacoglossa</taxon>
        <taxon>Placobranchoidea</taxon>
        <taxon>Plakobranchidae</taxon>
        <taxon>Plakobranchus</taxon>
    </lineage>
</organism>
<comment type="caution">
    <text evidence="2">The sequence shown here is derived from an EMBL/GenBank/DDBJ whole genome shotgun (WGS) entry which is preliminary data.</text>
</comment>
<dbReference type="EMBL" id="BLXT01001848">
    <property type="protein sequence ID" value="GFN88444.1"/>
    <property type="molecule type" value="Genomic_DNA"/>
</dbReference>
<sequence>MGRQTHWTRVCNLCILSRESASPMSSLPGQSKACTNDQQSVKKTTPGSEFASRCLKRSVTALSSQSKLPVFSPVSSHTRDIEQSVRRV</sequence>
<evidence type="ECO:0000313" key="2">
    <source>
        <dbReference type="EMBL" id="GFN88444.1"/>
    </source>
</evidence>
<dbReference type="Proteomes" id="UP000735302">
    <property type="component" value="Unassembled WGS sequence"/>
</dbReference>
<name>A0AAV3YZ29_9GAST</name>
<keyword evidence="3" id="KW-1185">Reference proteome</keyword>
<reference evidence="2 3" key="1">
    <citation type="journal article" date="2021" name="Elife">
        <title>Chloroplast acquisition without the gene transfer in kleptoplastic sea slugs, Plakobranchus ocellatus.</title>
        <authorList>
            <person name="Maeda T."/>
            <person name="Takahashi S."/>
            <person name="Yoshida T."/>
            <person name="Shimamura S."/>
            <person name="Takaki Y."/>
            <person name="Nagai Y."/>
            <person name="Toyoda A."/>
            <person name="Suzuki Y."/>
            <person name="Arimoto A."/>
            <person name="Ishii H."/>
            <person name="Satoh N."/>
            <person name="Nishiyama T."/>
            <person name="Hasebe M."/>
            <person name="Maruyama T."/>
            <person name="Minagawa J."/>
            <person name="Obokata J."/>
            <person name="Shigenobu S."/>
        </authorList>
    </citation>
    <scope>NUCLEOTIDE SEQUENCE [LARGE SCALE GENOMIC DNA]</scope>
</reference>
<evidence type="ECO:0000313" key="3">
    <source>
        <dbReference type="Proteomes" id="UP000735302"/>
    </source>
</evidence>
<gene>
    <name evidence="2" type="ORF">PoB_001495000</name>
</gene>
<proteinExistence type="predicted"/>
<dbReference type="AlphaFoldDB" id="A0AAV3YZ29"/>
<accession>A0AAV3YZ29</accession>
<evidence type="ECO:0000256" key="1">
    <source>
        <dbReference type="SAM" id="MobiDB-lite"/>
    </source>
</evidence>
<protein>
    <submittedName>
        <fullName evidence="2">Uncharacterized protein</fullName>
    </submittedName>
</protein>
<feature type="region of interest" description="Disordered" evidence="1">
    <location>
        <begin position="21"/>
        <end position="46"/>
    </location>
</feature>